<dbReference type="RefSeq" id="WP_210322217.1">
    <property type="nucleotide sequence ID" value="NZ_JACHGI010000002.1"/>
</dbReference>
<name>A0A8E1WEH3_9HYPH</name>
<evidence type="ECO:0000313" key="2">
    <source>
        <dbReference type="EMBL" id="MBB6465927.1"/>
    </source>
</evidence>
<feature type="domain" description="Hemerythrin-like" evidence="1">
    <location>
        <begin position="49"/>
        <end position="184"/>
    </location>
</feature>
<dbReference type="Pfam" id="PF01814">
    <property type="entry name" value="Hemerythrin"/>
    <property type="match status" value="1"/>
</dbReference>
<reference evidence="2 3" key="1">
    <citation type="submission" date="2020-08" db="EMBL/GenBank/DDBJ databases">
        <title>Genomic Encyclopedia of Type Strains, Phase IV (KMG-IV): sequencing the most valuable type-strain genomes for metagenomic binning, comparative biology and taxonomic classification.</title>
        <authorList>
            <person name="Goeker M."/>
        </authorList>
    </citation>
    <scope>NUCLEOTIDE SEQUENCE [LARGE SCALE GENOMIC DNA]</scope>
    <source>
        <strain evidence="2 3">DSM 17454</strain>
    </source>
</reference>
<dbReference type="EMBL" id="JACHGI010000002">
    <property type="protein sequence ID" value="MBB6465927.1"/>
    <property type="molecule type" value="Genomic_DNA"/>
</dbReference>
<proteinExistence type="predicted"/>
<organism evidence="2 3">
    <name type="scientific">Aminobacter carboxidus</name>
    <dbReference type="NCBI Taxonomy" id="376165"/>
    <lineage>
        <taxon>Bacteria</taxon>
        <taxon>Pseudomonadati</taxon>
        <taxon>Pseudomonadota</taxon>
        <taxon>Alphaproteobacteria</taxon>
        <taxon>Hyphomicrobiales</taxon>
        <taxon>Phyllobacteriaceae</taxon>
        <taxon>Aminobacter</taxon>
    </lineage>
</organism>
<dbReference type="Proteomes" id="UP000532373">
    <property type="component" value="Unassembled WGS sequence"/>
</dbReference>
<accession>A0A8E1WEH3</accession>
<comment type="caution">
    <text evidence="2">The sequence shown here is derived from an EMBL/GenBank/DDBJ whole genome shotgun (WGS) entry which is preliminary data.</text>
</comment>
<evidence type="ECO:0000313" key="3">
    <source>
        <dbReference type="Proteomes" id="UP000532373"/>
    </source>
</evidence>
<gene>
    <name evidence="2" type="ORF">HNQ96_001785</name>
</gene>
<sequence>MTSAARALIWIKVKPAVSAQPWRQRELRKTMTAPDDTQTGWQDVAVRDAVAIMRHAHAAELALCDRLEEIADSLPNGLDRRNCLLTARALGPTMAKIHRFEERRIFPYFCVRLGNSAEADKTVERLKNEHLEDEGSAAELRDALRFAARHGVADNPEMLGFMLRGYFGAVRRHVAFERDHVIALLAPPGYIST</sequence>
<dbReference type="InterPro" id="IPR012312">
    <property type="entry name" value="Hemerythrin-like"/>
</dbReference>
<dbReference type="AlphaFoldDB" id="A0A8E1WEH3"/>
<evidence type="ECO:0000259" key="1">
    <source>
        <dbReference type="Pfam" id="PF01814"/>
    </source>
</evidence>
<dbReference type="Gene3D" id="1.20.120.520">
    <property type="entry name" value="nmb1532 protein domain like"/>
    <property type="match status" value="1"/>
</dbReference>
<protein>
    <recommendedName>
        <fullName evidence="1">Hemerythrin-like domain-containing protein</fullName>
    </recommendedName>
</protein>